<evidence type="ECO:0000313" key="2">
    <source>
        <dbReference type="Proteomes" id="UP000199169"/>
    </source>
</evidence>
<dbReference type="EMBL" id="FLQX01000095">
    <property type="protein sequence ID" value="SBT05286.1"/>
    <property type="molecule type" value="Genomic_DNA"/>
</dbReference>
<evidence type="ECO:0000313" key="1">
    <source>
        <dbReference type="EMBL" id="SBT05286.1"/>
    </source>
</evidence>
<proteinExistence type="predicted"/>
<sequence>MQPGISARASQSLTACYEEIEQVPTCDLQLSDRILHPLARAEFPTVKLKITAILGRWVWKESRLTVL</sequence>
<name>A0A1A8XKT0_9PROT</name>
<organism evidence="1 2">
    <name type="scientific">Candidatus Accumulibacter aalborgensis</name>
    <dbReference type="NCBI Taxonomy" id="1860102"/>
    <lineage>
        <taxon>Bacteria</taxon>
        <taxon>Pseudomonadati</taxon>
        <taxon>Pseudomonadota</taxon>
        <taxon>Betaproteobacteria</taxon>
        <taxon>Candidatus Accumulibacter</taxon>
    </lineage>
</organism>
<reference evidence="1 2" key="1">
    <citation type="submission" date="2016-06" db="EMBL/GenBank/DDBJ databases">
        <authorList>
            <person name="Kjaerup R.B."/>
            <person name="Dalgaard T.S."/>
            <person name="Juul-Madsen H.R."/>
        </authorList>
    </citation>
    <scope>NUCLEOTIDE SEQUENCE [LARGE SCALE GENOMIC DNA]</scope>
    <source>
        <strain evidence="1">3</strain>
    </source>
</reference>
<dbReference type="STRING" id="1860102.ACCAA_200057"/>
<dbReference type="AlphaFoldDB" id="A0A1A8XKT0"/>
<gene>
    <name evidence="1" type="ORF">ACCAA_200057</name>
</gene>
<accession>A0A1A8XKT0</accession>
<dbReference type="Proteomes" id="UP000199169">
    <property type="component" value="Unassembled WGS sequence"/>
</dbReference>
<keyword evidence="2" id="KW-1185">Reference proteome</keyword>
<protein>
    <submittedName>
        <fullName evidence="1">Uncharacterized protein</fullName>
    </submittedName>
</protein>